<dbReference type="SUPFAM" id="SSF53474">
    <property type="entry name" value="alpha/beta-Hydrolases"/>
    <property type="match status" value="1"/>
</dbReference>
<dbReference type="InterPro" id="IPR011042">
    <property type="entry name" value="6-blade_b-propeller_TolB-like"/>
</dbReference>
<dbReference type="InterPro" id="IPR029058">
    <property type="entry name" value="AB_hydrolase_fold"/>
</dbReference>
<sequence>MAYMTTNNANAMRRWWGGAALAAVLALAGCASGPTHPSLANAQLPELIPVRDFVTSRQATGGYQVSPDGQRIAWFGVDGVVPAIWVRSIDGSDAKAFRIRARTVRFSADSRWLAITADPTGDENTRIHVGLANGPDTGLRELMPAQKSVARLVDGVDGSSDFIVTSNQRDKKVFDLYRVNPAGGEPVLLATNPGNVTWWGVDRTGQLRARAQVQGDQGLLERPGAEPGQWVTAAQWSRWDTLNIFGLHDEGRKAWALSNRGRDKLALVRLDLATGAEELFYASPDVDLDNVTLSRRTREPLVAYSMPGYPARQVFHAALAARLAALAGDQPADVRVMSADQSDSVLTVAVGTERGARTYLLRDGHEPQFLGESRLSVIAHALVPSEPITYTARDGLPIHGYLTLPVGVQRPQALPLVLLVHGGPWARDRWGEGIMRQFLANRGYAVLQVNYRGSSGYGRAHMEKARGEFAGRMHDDLVDGVRWAVERGVADPGRVAIYGASYGGYSALVGATFTPEVFACSVGIVGVTDIARLLEAAPPYWELGLPWWHRYVGDPAVPADRARMDAKSPLYRAEHAQKPILIMHGVNDVRVKLEQSEWMVAALRKAGKEVDYVTFQGDGHGNQRWPNNLTMYRKTEDFLARCLGGRTSGFDYYQLGAWAF</sequence>
<dbReference type="EMBL" id="NOIG01000005">
    <property type="protein sequence ID" value="OYD50615.1"/>
    <property type="molecule type" value="Genomic_DNA"/>
</dbReference>
<dbReference type="Proteomes" id="UP000215441">
    <property type="component" value="Unassembled WGS sequence"/>
</dbReference>
<dbReference type="OrthoDB" id="4269629at2"/>
<dbReference type="GO" id="GO:0004252">
    <property type="term" value="F:serine-type endopeptidase activity"/>
    <property type="evidence" value="ECO:0007669"/>
    <property type="project" value="TreeGrafter"/>
</dbReference>
<reference evidence="4 5" key="1">
    <citation type="submission" date="2017-07" db="EMBL/GenBank/DDBJ databases">
        <title>Acidovorax KNDSW TSA 6 genome sequence and assembly.</title>
        <authorList>
            <person name="Mayilraj S."/>
        </authorList>
    </citation>
    <scope>NUCLEOTIDE SEQUENCE [LARGE SCALE GENOMIC DNA]</scope>
    <source>
        <strain evidence="4 5">KNDSW-TSA6</strain>
    </source>
</reference>
<evidence type="ECO:0000313" key="4">
    <source>
        <dbReference type="EMBL" id="OYD50615.1"/>
    </source>
</evidence>
<evidence type="ECO:0000259" key="3">
    <source>
        <dbReference type="Pfam" id="PF00326"/>
    </source>
</evidence>
<feature type="domain" description="Peptidase S9 prolyl oligopeptidase catalytic" evidence="3">
    <location>
        <begin position="437"/>
        <end position="645"/>
    </location>
</feature>
<keyword evidence="1" id="KW-0378">Hydrolase</keyword>
<dbReference type="PANTHER" id="PTHR42776:SF27">
    <property type="entry name" value="DIPEPTIDYL PEPTIDASE FAMILY MEMBER 6"/>
    <property type="match status" value="1"/>
</dbReference>
<dbReference type="InterPro" id="IPR001375">
    <property type="entry name" value="Peptidase_S9_cat"/>
</dbReference>
<protein>
    <recommendedName>
        <fullName evidence="3">Peptidase S9 prolyl oligopeptidase catalytic domain-containing protein</fullName>
    </recommendedName>
</protein>
<evidence type="ECO:0000256" key="1">
    <source>
        <dbReference type="ARBA" id="ARBA00022801"/>
    </source>
</evidence>
<name>A0A235EQC2_9BURK</name>
<keyword evidence="2" id="KW-0732">Signal</keyword>
<dbReference type="Gene3D" id="2.120.10.30">
    <property type="entry name" value="TolB, C-terminal domain"/>
    <property type="match status" value="1"/>
</dbReference>
<dbReference type="SUPFAM" id="SSF50993">
    <property type="entry name" value="Peptidase/esterase 'gauge' domain"/>
    <property type="match status" value="1"/>
</dbReference>
<feature type="chain" id="PRO_5013394038" description="Peptidase S9 prolyl oligopeptidase catalytic domain-containing protein" evidence="2">
    <location>
        <begin position="23"/>
        <end position="660"/>
    </location>
</feature>
<evidence type="ECO:0000256" key="2">
    <source>
        <dbReference type="SAM" id="SignalP"/>
    </source>
</evidence>
<dbReference type="Pfam" id="PF00326">
    <property type="entry name" value="Peptidase_S9"/>
    <property type="match status" value="1"/>
</dbReference>
<dbReference type="Gene3D" id="3.40.50.1820">
    <property type="entry name" value="alpha/beta hydrolase"/>
    <property type="match status" value="1"/>
</dbReference>
<dbReference type="AlphaFoldDB" id="A0A235EQC2"/>
<gene>
    <name evidence="4" type="ORF">CBY09_07680</name>
</gene>
<proteinExistence type="predicted"/>
<dbReference type="PANTHER" id="PTHR42776">
    <property type="entry name" value="SERINE PEPTIDASE S9 FAMILY MEMBER"/>
    <property type="match status" value="1"/>
</dbReference>
<feature type="signal peptide" evidence="2">
    <location>
        <begin position="1"/>
        <end position="22"/>
    </location>
</feature>
<evidence type="ECO:0000313" key="5">
    <source>
        <dbReference type="Proteomes" id="UP000215441"/>
    </source>
</evidence>
<organism evidence="4 5">
    <name type="scientific">Acidovorax kalamii</name>
    <dbReference type="NCBI Taxonomy" id="2004485"/>
    <lineage>
        <taxon>Bacteria</taxon>
        <taxon>Pseudomonadati</taxon>
        <taxon>Pseudomonadota</taxon>
        <taxon>Betaproteobacteria</taxon>
        <taxon>Burkholderiales</taxon>
        <taxon>Comamonadaceae</taxon>
        <taxon>Acidovorax</taxon>
    </lineage>
</organism>
<comment type="caution">
    <text evidence="4">The sequence shown here is derived from an EMBL/GenBank/DDBJ whole genome shotgun (WGS) entry which is preliminary data.</text>
</comment>
<accession>A0A235EQC2</accession>
<keyword evidence="5" id="KW-1185">Reference proteome</keyword>
<dbReference type="GO" id="GO:0006508">
    <property type="term" value="P:proteolysis"/>
    <property type="evidence" value="ECO:0007669"/>
    <property type="project" value="InterPro"/>
</dbReference>